<dbReference type="PRINTS" id="PR00813">
    <property type="entry name" value="BCTERIALGSPG"/>
</dbReference>
<comment type="subcellular location">
    <subcellularLocation>
        <location evidence="1">Cell inner membrane</location>
        <topology evidence="1">Single-pass membrane protein</topology>
    </subcellularLocation>
</comment>
<dbReference type="Pfam" id="PF16732">
    <property type="entry name" value="ComP_DUS"/>
    <property type="match status" value="1"/>
</dbReference>
<feature type="transmembrane region" description="Helical" evidence="8">
    <location>
        <begin position="14"/>
        <end position="39"/>
    </location>
</feature>
<dbReference type="Pfam" id="PF07963">
    <property type="entry name" value="N_methyl"/>
    <property type="match status" value="1"/>
</dbReference>
<dbReference type="GO" id="GO:0043683">
    <property type="term" value="P:type IV pilus assembly"/>
    <property type="evidence" value="ECO:0007669"/>
    <property type="project" value="InterPro"/>
</dbReference>
<comment type="caution">
    <text evidence="9">The sequence shown here is derived from an EMBL/GenBank/DDBJ whole genome shotgun (WGS) entry which is preliminary data.</text>
</comment>
<evidence type="ECO:0000256" key="7">
    <source>
        <dbReference type="ARBA" id="ARBA00023136"/>
    </source>
</evidence>
<name>A0A7V2WV02_LEUMU</name>
<keyword evidence="6 8" id="KW-1133">Transmembrane helix</keyword>
<dbReference type="SUPFAM" id="SSF54523">
    <property type="entry name" value="Pili subunits"/>
    <property type="match status" value="1"/>
</dbReference>
<keyword evidence="4" id="KW-0997">Cell inner membrane</keyword>
<keyword evidence="3" id="KW-0488">Methylation</keyword>
<evidence type="ECO:0000256" key="2">
    <source>
        <dbReference type="ARBA" id="ARBA00022475"/>
    </source>
</evidence>
<dbReference type="EMBL" id="DRMS01000268">
    <property type="protein sequence ID" value="HFC92588.1"/>
    <property type="molecule type" value="Genomic_DNA"/>
</dbReference>
<dbReference type="GO" id="GO:0015628">
    <property type="term" value="P:protein secretion by the type II secretion system"/>
    <property type="evidence" value="ECO:0007669"/>
    <property type="project" value="InterPro"/>
</dbReference>
<dbReference type="InterPro" id="IPR045584">
    <property type="entry name" value="Pilin-like"/>
</dbReference>
<evidence type="ECO:0000256" key="3">
    <source>
        <dbReference type="ARBA" id="ARBA00022481"/>
    </source>
</evidence>
<evidence type="ECO:0000256" key="8">
    <source>
        <dbReference type="SAM" id="Phobius"/>
    </source>
</evidence>
<evidence type="ECO:0000313" key="9">
    <source>
        <dbReference type="EMBL" id="HFC92588.1"/>
    </source>
</evidence>
<dbReference type="InterPro" id="IPR051621">
    <property type="entry name" value="T2SS_protein_J"/>
</dbReference>
<dbReference type="InterPro" id="IPR031982">
    <property type="entry name" value="PilE-like"/>
</dbReference>
<keyword evidence="5 8" id="KW-0812">Transmembrane</keyword>
<organism evidence="9">
    <name type="scientific">Leucothrix mucor</name>
    <dbReference type="NCBI Taxonomy" id="45248"/>
    <lineage>
        <taxon>Bacteria</taxon>
        <taxon>Pseudomonadati</taxon>
        <taxon>Pseudomonadota</taxon>
        <taxon>Gammaproteobacteria</taxon>
        <taxon>Thiotrichales</taxon>
        <taxon>Thiotrichaceae</taxon>
        <taxon>Leucothrix</taxon>
    </lineage>
</organism>
<reference evidence="9" key="1">
    <citation type="journal article" date="2020" name="mSystems">
        <title>Genome- and Community-Level Interaction Insights into Carbon Utilization and Element Cycling Functions of Hydrothermarchaeota in Hydrothermal Sediment.</title>
        <authorList>
            <person name="Zhou Z."/>
            <person name="Liu Y."/>
            <person name="Xu W."/>
            <person name="Pan J."/>
            <person name="Luo Z.H."/>
            <person name="Li M."/>
        </authorList>
    </citation>
    <scope>NUCLEOTIDE SEQUENCE [LARGE SCALE GENOMIC DNA]</scope>
    <source>
        <strain evidence="9">HyVt-493</strain>
    </source>
</reference>
<keyword evidence="2" id="KW-1003">Cell membrane</keyword>
<sequence>MNNKNNVIRKDNQIGFTLIEVMITVVILGIITSIAYPSYMKQVQKSKRTPAKVELMRIAQLQESFYVQNLSYAKTLNGASSAGGLGFPAATVTTEGGDYIVALTSTTSNGNPCTGTATTPCVVYTLIAIRNSSSPQVHDTACVAFKLTNTGAKDAISTTYQNYGNASVRKECW</sequence>
<dbReference type="InterPro" id="IPR012902">
    <property type="entry name" value="N_methyl_site"/>
</dbReference>
<keyword evidence="7 8" id="KW-0472">Membrane</keyword>
<dbReference type="PANTHER" id="PTHR39583">
    <property type="entry name" value="TYPE II SECRETION SYSTEM PROTEIN J-RELATED"/>
    <property type="match status" value="1"/>
</dbReference>
<dbReference type="Proteomes" id="UP000885750">
    <property type="component" value="Unassembled WGS sequence"/>
</dbReference>
<evidence type="ECO:0000256" key="5">
    <source>
        <dbReference type="ARBA" id="ARBA00022692"/>
    </source>
</evidence>
<protein>
    <submittedName>
        <fullName evidence="9">Prepilin-type N-terminal cleavage/methylation domain-containing protein</fullName>
    </submittedName>
</protein>
<gene>
    <name evidence="9" type="ORF">ENJ51_07220</name>
</gene>
<dbReference type="GO" id="GO:0015627">
    <property type="term" value="C:type II protein secretion system complex"/>
    <property type="evidence" value="ECO:0007669"/>
    <property type="project" value="InterPro"/>
</dbReference>
<proteinExistence type="predicted"/>
<dbReference type="AlphaFoldDB" id="A0A7V2WV02"/>
<dbReference type="InterPro" id="IPR000983">
    <property type="entry name" value="Bac_GSPG_pilin"/>
</dbReference>
<dbReference type="GO" id="GO:0005886">
    <property type="term" value="C:plasma membrane"/>
    <property type="evidence" value="ECO:0007669"/>
    <property type="project" value="UniProtKB-SubCell"/>
</dbReference>
<dbReference type="PANTHER" id="PTHR39583:SF2">
    <property type="entry name" value="TYPE II SECRETION SYSTEM PROTEIN J"/>
    <property type="match status" value="1"/>
</dbReference>
<evidence type="ECO:0000256" key="6">
    <source>
        <dbReference type="ARBA" id="ARBA00022989"/>
    </source>
</evidence>
<evidence type="ECO:0000256" key="1">
    <source>
        <dbReference type="ARBA" id="ARBA00004377"/>
    </source>
</evidence>
<accession>A0A7V2WV02</accession>
<dbReference type="Gene3D" id="3.30.700.10">
    <property type="entry name" value="Glycoprotein, Type 4 Pilin"/>
    <property type="match status" value="1"/>
</dbReference>
<evidence type="ECO:0000256" key="4">
    <source>
        <dbReference type="ARBA" id="ARBA00022519"/>
    </source>
</evidence>
<dbReference type="NCBIfam" id="TIGR02532">
    <property type="entry name" value="IV_pilin_GFxxxE"/>
    <property type="match status" value="1"/>
</dbReference>